<feature type="region of interest" description="Disordered" evidence="2">
    <location>
        <begin position="249"/>
        <end position="426"/>
    </location>
</feature>
<dbReference type="SUPFAM" id="SSF57756">
    <property type="entry name" value="Retrovirus zinc finger-like domains"/>
    <property type="match status" value="2"/>
</dbReference>
<dbReference type="InterPro" id="IPR036875">
    <property type="entry name" value="Znf_CCHC_sf"/>
</dbReference>
<dbReference type="PANTHER" id="PTHR46486:SF1">
    <property type="entry name" value="CCHC-TYPE DOMAIN-CONTAINING PROTEIN"/>
    <property type="match status" value="1"/>
</dbReference>
<feature type="non-terminal residue" evidence="4">
    <location>
        <position position="643"/>
    </location>
</feature>
<dbReference type="PANTHER" id="PTHR46486">
    <property type="entry name" value="CCHC-TYPE DOMAIN-CONTAINING PROTEIN"/>
    <property type="match status" value="1"/>
</dbReference>
<feature type="domain" description="CCHC-type" evidence="3">
    <location>
        <begin position="188"/>
        <end position="201"/>
    </location>
</feature>
<comment type="caution">
    <text evidence="4">The sequence shown here is derived from an EMBL/GenBank/DDBJ whole genome shotgun (WGS) entry which is preliminary data.</text>
</comment>
<dbReference type="Pfam" id="PF23058">
    <property type="entry name" value="RBD_ZCCHC3_2nd"/>
    <property type="match status" value="1"/>
</dbReference>
<evidence type="ECO:0000256" key="2">
    <source>
        <dbReference type="SAM" id="MobiDB-lite"/>
    </source>
</evidence>
<proteinExistence type="predicted"/>
<dbReference type="PROSITE" id="PS50158">
    <property type="entry name" value="ZF_CCHC"/>
    <property type="match status" value="2"/>
</dbReference>
<sequence>MERRSSTREARLRNTIRFVLKEEEGAQELIYRDTFEEVVLEKILGVHPEDTYCLQDFPGKKVFDLTLITDTKCNDVWSLASEHRNEEPLKRFYIEPLFARELRPLTVHVFNPYMAEEDIVSFLKHFVDVQDEGVKLLDRKKYWSGKRRYRVRFRFSAQASDGLLHPPASFTIGSNNGYLFYPGQPLTCRRCGQEGHIALNCVEQICRRCDGIGHVASACTEDIKCNLCGKPGHAYRECPIKARSYSAAISRPRKDEEAVSAGQRDSGSEAAGTGVSGSSAEDPPVELEAAEEGVPGDSEERMVNEEMETGSPGEDISFDTPGLPFLKDVVSEMEGVAPQRDWGDRAEEEEEDGASSSKKSVKRKPAGSDDLFAKKAGRDPEEPSPDDRQVSEAPAPFPCRVEEEEGEVRVEEHGELGGSGPSESTGTPFVPETEGIADGSGIVLTQDLTAGAVPRRGEEEGLWLDSGLPRDFVELCKWDERSVKVIWPVDSEEQQISQRDIRYDCVREGREIRRLRLYGETHAEIGSKRILLQDIERKWRNNDGMAKAAFAAGALKRDGGIVKYLEASSSFLKQCEWMEGSIKFPNRAGGLKNVLRSFPGVKIESEGKTRKVSGLYVNGHKESEVRDVYIAAMKIIRKWEGRP</sequence>
<dbReference type="GO" id="GO:0008270">
    <property type="term" value="F:zinc ion binding"/>
    <property type="evidence" value="ECO:0007669"/>
    <property type="project" value="UniProtKB-KW"/>
</dbReference>
<dbReference type="SMART" id="SM00343">
    <property type="entry name" value="ZnF_C2HC"/>
    <property type="match status" value="3"/>
</dbReference>
<dbReference type="Proteomes" id="UP000736164">
    <property type="component" value="Unassembled WGS sequence"/>
</dbReference>
<organism evidence="4 5">
    <name type="scientific">Atractosteus spatula</name>
    <name type="common">Alligator gar</name>
    <name type="synonym">Lepisosteus spatula</name>
    <dbReference type="NCBI Taxonomy" id="7917"/>
    <lineage>
        <taxon>Eukaryota</taxon>
        <taxon>Metazoa</taxon>
        <taxon>Chordata</taxon>
        <taxon>Craniata</taxon>
        <taxon>Vertebrata</taxon>
        <taxon>Euteleostomi</taxon>
        <taxon>Actinopterygii</taxon>
        <taxon>Neopterygii</taxon>
        <taxon>Holostei</taxon>
        <taxon>Semionotiformes</taxon>
        <taxon>Lepisosteidae</taxon>
        <taxon>Atractosteus</taxon>
    </lineage>
</organism>
<accession>A0A8J7P4K8</accession>
<dbReference type="Pfam" id="PF23057">
    <property type="entry name" value="RBD_ZCCHC3_1st"/>
    <property type="match status" value="1"/>
</dbReference>
<evidence type="ECO:0000313" key="5">
    <source>
        <dbReference type="Proteomes" id="UP000736164"/>
    </source>
</evidence>
<dbReference type="AlphaFoldDB" id="A0A8J7P4K8"/>
<dbReference type="Gene3D" id="4.10.60.10">
    <property type="entry name" value="Zinc finger, CCHC-type"/>
    <property type="match status" value="1"/>
</dbReference>
<dbReference type="EMBL" id="JAAWVO010075251">
    <property type="protein sequence ID" value="MBN3325325.1"/>
    <property type="molecule type" value="Genomic_DNA"/>
</dbReference>
<feature type="compositionally biased region" description="Basic and acidic residues" evidence="2">
    <location>
        <begin position="371"/>
        <end position="390"/>
    </location>
</feature>
<feature type="domain" description="CCHC-type" evidence="3">
    <location>
        <begin position="224"/>
        <end position="239"/>
    </location>
</feature>
<feature type="non-terminal residue" evidence="4">
    <location>
        <position position="1"/>
    </location>
</feature>
<reference evidence="4" key="1">
    <citation type="journal article" date="2021" name="Cell">
        <title>Tracing the genetic footprints of vertebrate landing in non-teleost ray-finned fishes.</title>
        <authorList>
            <person name="Bi X."/>
            <person name="Wang K."/>
            <person name="Yang L."/>
            <person name="Pan H."/>
            <person name="Jiang H."/>
            <person name="Wei Q."/>
            <person name="Fang M."/>
            <person name="Yu H."/>
            <person name="Zhu C."/>
            <person name="Cai Y."/>
            <person name="He Y."/>
            <person name="Gan X."/>
            <person name="Zeng H."/>
            <person name="Yu D."/>
            <person name="Zhu Y."/>
            <person name="Jiang H."/>
            <person name="Qiu Q."/>
            <person name="Yang H."/>
            <person name="Zhang Y.E."/>
            <person name="Wang W."/>
            <person name="Zhu M."/>
            <person name="He S."/>
            <person name="Zhang G."/>
        </authorList>
    </citation>
    <scope>NUCLEOTIDE SEQUENCE</scope>
    <source>
        <strain evidence="4">Allg_001</strain>
    </source>
</reference>
<gene>
    <name evidence="4" type="primary">Zcchc3_113</name>
    <name evidence="4" type="ORF">GTO95_0014274</name>
</gene>
<keyword evidence="1" id="KW-0862">Zinc</keyword>
<dbReference type="GO" id="GO:0003676">
    <property type="term" value="F:nucleic acid binding"/>
    <property type="evidence" value="ECO:0007669"/>
    <property type="project" value="InterPro"/>
</dbReference>
<evidence type="ECO:0000313" key="4">
    <source>
        <dbReference type="EMBL" id="MBN3325325.1"/>
    </source>
</evidence>
<name>A0A8J7P4K8_ATRSP</name>
<keyword evidence="1" id="KW-0863">Zinc-finger</keyword>
<evidence type="ECO:0000259" key="3">
    <source>
        <dbReference type="PROSITE" id="PS50158"/>
    </source>
</evidence>
<dbReference type="InterPro" id="IPR057810">
    <property type="entry name" value="RBD_ZCCHC3_1st"/>
</dbReference>
<protein>
    <submittedName>
        <fullName evidence="4">ZCHC3 protein</fullName>
    </submittedName>
</protein>
<evidence type="ECO:0000256" key="1">
    <source>
        <dbReference type="PROSITE-ProRule" id="PRU00047"/>
    </source>
</evidence>
<keyword evidence="1" id="KW-0479">Metal-binding</keyword>
<dbReference type="Pfam" id="PF00098">
    <property type="entry name" value="zf-CCHC"/>
    <property type="match status" value="1"/>
</dbReference>
<keyword evidence="5" id="KW-1185">Reference proteome</keyword>
<dbReference type="InterPro" id="IPR001878">
    <property type="entry name" value="Znf_CCHC"/>
</dbReference>
<dbReference type="InterPro" id="IPR057811">
    <property type="entry name" value="RBD_ZCCHC3_2nd"/>
</dbReference>